<keyword evidence="3 4" id="KW-0131">Cell cycle</keyword>
<dbReference type="HAMAP" id="MF_01420">
    <property type="entry name" value="HTH_type_WhiA"/>
    <property type="match status" value="1"/>
</dbReference>
<name>A0A7T0PE49_9CORY</name>
<comment type="function">
    <text evidence="4">Involved in cell division and chromosome segregation.</text>
</comment>
<evidence type="ECO:0000259" key="7">
    <source>
        <dbReference type="Pfam" id="PF14527"/>
    </source>
</evidence>
<dbReference type="AlphaFoldDB" id="A0A7T0PE49"/>
<feature type="domain" description="Sporulation transcription regulator WhiA N-terminal" evidence="6">
    <location>
        <begin position="21"/>
        <end position="104"/>
    </location>
</feature>
<evidence type="ECO:0000259" key="5">
    <source>
        <dbReference type="Pfam" id="PF02650"/>
    </source>
</evidence>
<dbReference type="Pfam" id="PF10298">
    <property type="entry name" value="WhiA_N"/>
    <property type="match status" value="1"/>
</dbReference>
<gene>
    <name evidence="4 8" type="primary">whiA</name>
    <name evidence="8" type="ORF">G7Y29_05720</name>
</gene>
<evidence type="ECO:0000313" key="9">
    <source>
        <dbReference type="Proteomes" id="UP000594586"/>
    </source>
</evidence>
<evidence type="ECO:0000256" key="4">
    <source>
        <dbReference type="HAMAP-Rule" id="MF_01420"/>
    </source>
</evidence>
<comment type="similarity">
    <text evidence="4">Belongs to the WhiA family.</text>
</comment>
<evidence type="ECO:0000256" key="3">
    <source>
        <dbReference type="ARBA" id="ARBA00023306"/>
    </source>
</evidence>
<accession>A0A7T0PE49</accession>
<dbReference type="EMBL" id="CP064955">
    <property type="protein sequence ID" value="QPK82410.1"/>
    <property type="molecule type" value="Genomic_DNA"/>
</dbReference>
<dbReference type="InterPro" id="IPR027434">
    <property type="entry name" value="Homing_endonucl"/>
</dbReference>
<evidence type="ECO:0000313" key="8">
    <source>
        <dbReference type="EMBL" id="QPK82410.1"/>
    </source>
</evidence>
<dbReference type="Gene3D" id="3.10.28.10">
    <property type="entry name" value="Homing endonucleases"/>
    <property type="match status" value="1"/>
</dbReference>
<keyword evidence="9" id="KW-1185">Reference proteome</keyword>
<sequence>MTLTSQVKDELLQVEHPSQNARFAEAAAMIRFAGEFEPSPRGLAICVGFDELRVAERLAASLKALCEVDAKVATLTPGSANRDTAYEVRVDDGAKDVIRRLRLVTASGHPVVGLPRHIISGSPAEVEAAWRGAFLARGALTEPGRSSSLEVVSPCQEAALALVGLARRLSVPAKTKETRGVERVYLRDGDSIGILLSRVGAQRARLVWDEKRTSRQIPTKSGQRLATFDDANTRRSAQAAAAAAVRVERAMEILGDDVPEHLAEAGHLRVEYRHASLEALGRLAEPQMTKDAVAGRIRRLLSLADKHAVELGIPDTQSALEGEHTATIEPENG</sequence>
<feature type="domain" description="WhiA LAGLIDADG-like" evidence="7">
    <location>
        <begin position="127"/>
        <end position="216"/>
    </location>
</feature>
<dbReference type="GO" id="GO:0043937">
    <property type="term" value="P:regulation of sporulation"/>
    <property type="evidence" value="ECO:0007669"/>
    <property type="project" value="InterPro"/>
</dbReference>
<reference evidence="8 9" key="1">
    <citation type="submission" date="2020-11" db="EMBL/GenBank/DDBJ databases">
        <title>Corynebacterium sp. MC1420.</title>
        <authorList>
            <person name="Zhou J."/>
        </authorList>
    </citation>
    <scope>NUCLEOTIDE SEQUENCE [LARGE SCALE GENOMIC DNA]</scope>
    <source>
        <strain evidence="8 9">MC1420</strain>
    </source>
</reference>
<dbReference type="Pfam" id="PF02650">
    <property type="entry name" value="HTH_WhiA"/>
    <property type="match status" value="1"/>
</dbReference>
<dbReference type="GO" id="GO:0003677">
    <property type="term" value="F:DNA binding"/>
    <property type="evidence" value="ECO:0007669"/>
    <property type="project" value="UniProtKB-UniRule"/>
</dbReference>
<dbReference type="InterPro" id="IPR039518">
    <property type="entry name" value="WhiA_LAGLIDADG_dom"/>
</dbReference>
<dbReference type="Proteomes" id="UP000594586">
    <property type="component" value="Chromosome"/>
</dbReference>
<keyword evidence="1 4" id="KW-0132">Cell division</keyword>
<dbReference type="PANTHER" id="PTHR37307:SF1">
    <property type="entry name" value="CELL DIVISION PROTEIN WHIA-RELATED"/>
    <property type="match status" value="1"/>
</dbReference>
<dbReference type="PANTHER" id="PTHR37307">
    <property type="entry name" value="CELL DIVISION PROTEIN WHIA-RELATED"/>
    <property type="match status" value="1"/>
</dbReference>
<dbReference type="InterPro" id="IPR018478">
    <property type="entry name" value="Sporu_reg_WhiA_N_dom"/>
</dbReference>
<dbReference type="InterPro" id="IPR003802">
    <property type="entry name" value="Sporulation_regulator_WhiA"/>
</dbReference>
<keyword evidence="2 4" id="KW-0238">DNA-binding</keyword>
<dbReference type="KEGG" id="cqn:G7Y29_05720"/>
<dbReference type="NCBIfam" id="TIGR00647">
    <property type="entry name" value="DNA_bind_WhiA"/>
    <property type="match status" value="1"/>
</dbReference>
<dbReference type="RefSeq" id="WP_165004020.1">
    <property type="nucleotide sequence ID" value="NZ_CP064955.1"/>
</dbReference>
<evidence type="ECO:0000259" key="6">
    <source>
        <dbReference type="Pfam" id="PF10298"/>
    </source>
</evidence>
<evidence type="ECO:0000256" key="2">
    <source>
        <dbReference type="ARBA" id="ARBA00023125"/>
    </source>
</evidence>
<evidence type="ECO:0000256" key="1">
    <source>
        <dbReference type="ARBA" id="ARBA00022618"/>
    </source>
</evidence>
<proteinExistence type="inferred from homology"/>
<dbReference type="InterPro" id="IPR023054">
    <property type="entry name" value="Sporulation_regulator_WhiA_C"/>
</dbReference>
<protein>
    <recommendedName>
        <fullName evidence="4">Probable cell division protein WhiA</fullName>
    </recommendedName>
</protein>
<dbReference type="Pfam" id="PF14527">
    <property type="entry name" value="LAGLIDADG_WhiA"/>
    <property type="match status" value="1"/>
</dbReference>
<feature type="domain" description="Sporulation regulator WhiA C-terminal" evidence="5">
    <location>
        <begin position="224"/>
        <end position="304"/>
    </location>
</feature>
<dbReference type="GO" id="GO:0051301">
    <property type="term" value="P:cell division"/>
    <property type="evidence" value="ECO:0007669"/>
    <property type="project" value="UniProtKB-UniRule"/>
</dbReference>
<organism evidence="8 9">
    <name type="scientific">Corynebacterium qintianiae</name>
    <dbReference type="NCBI Taxonomy" id="2709392"/>
    <lineage>
        <taxon>Bacteria</taxon>
        <taxon>Bacillati</taxon>
        <taxon>Actinomycetota</taxon>
        <taxon>Actinomycetes</taxon>
        <taxon>Mycobacteriales</taxon>
        <taxon>Corynebacteriaceae</taxon>
        <taxon>Corynebacterium</taxon>
    </lineage>
</organism>